<gene>
    <name evidence="1" type="ORF">ARMGADRAFT_857259</name>
</gene>
<dbReference type="AlphaFoldDB" id="A0A2H3EF37"/>
<dbReference type="OrthoDB" id="3247165at2759"/>
<dbReference type="InParanoid" id="A0A2H3EF37"/>
<evidence type="ECO:0000313" key="1">
    <source>
        <dbReference type="EMBL" id="PBL04585.1"/>
    </source>
</evidence>
<sequence length="174" mass="18919">IPPTLSLCKGMPIMIRTNSATELCITKGQEGTVYAWTEGTGPHGKRVLEVLFVSLIRPPSEVRVPGLPPNVVPVVRSSNTVICSLPDDTTVKLSRTQVEVIINFSMTDFALQGKTRPYNPVDLNNCRTHQSYYTALSRTATAEGTLLLPALSNFRASPVDAHKIQGGCSGRLRQ</sequence>
<dbReference type="EMBL" id="KZ293644">
    <property type="protein sequence ID" value="PBL04585.1"/>
    <property type="molecule type" value="Genomic_DNA"/>
</dbReference>
<proteinExistence type="predicted"/>
<feature type="non-terminal residue" evidence="1">
    <location>
        <position position="1"/>
    </location>
</feature>
<evidence type="ECO:0000313" key="2">
    <source>
        <dbReference type="Proteomes" id="UP000217790"/>
    </source>
</evidence>
<reference evidence="2" key="1">
    <citation type="journal article" date="2017" name="Nat. Ecol. Evol.">
        <title>Genome expansion and lineage-specific genetic innovations in the forest pathogenic fungi Armillaria.</title>
        <authorList>
            <person name="Sipos G."/>
            <person name="Prasanna A.N."/>
            <person name="Walter M.C."/>
            <person name="O'Connor E."/>
            <person name="Balint B."/>
            <person name="Krizsan K."/>
            <person name="Kiss B."/>
            <person name="Hess J."/>
            <person name="Varga T."/>
            <person name="Slot J."/>
            <person name="Riley R."/>
            <person name="Boka B."/>
            <person name="Rigling D."/>
            <person name="Barry K."/>
            <person name="Lee J."/>
            <person name="Mihaltcheva S."/>
            <person name="LaButti K."/>
            <person name="Lipzen A."/>
            <person name="Waldron R."/>
            <person name="Moloney N.M."/>
            <person name="Sperisen C."/>
            <person name="Kredics L."/>
            <person name="Vagvoelgyi C."/>
            <person name="Patrignani A."/>
            <person name="Fitzpatrick D."/>
            <person name="Nagy I."/>
            <person name="Doyle S."/>
            <person name="Anderson J.B."/>
            <person name="Grigoriev I.V."/>
            <person name="Gueldener U."/>
            <person name="Muensterkoetter M."/>
            <person name="Nagy L.G."/>
        </authorList>
    </citation>
    <scope>NUCLEOTIDE SEQUENCE [LARGE SCALE GENOMIC DNA]</scope>
    <source>
        <strain evidence="2">Ar21-2</strain>
    </source>
</reference>
<accession>A0A2H3EF37</accession>
<feature type="non-terminal residue" evidence="1">
    <location>
        <position position="174"/>
    </location>
</feature>
<keyword evidence="2" id="KW-1185">Reference proteome</keyword>
<name>A0A2H3EF37_ARMGA</name>
<protein>
    <submittedName>
        <fullName evidence="1">Uncharacterized protein</fullName>
    </submittedName>
</protein>
<organism evidence="1 2">
    <name type="scientific">Armillaria gallica</name>
    <name type="common">Bulbous honey fungus</name>
    <name type="synonym">Armillaria bulbosa</name>
    <dbReference type="NCBI Taxonomy" id="47427"/>
    <lineage>
        <taxon>Eukaryota</taxon>
        <taxon>Fungi</taxon>
        <taxon>Dikarya</taxon>
        <taxon>Basidiomycota</taxon>
        <taxon>Agaricomycotina</taxon>
        <taxon>Agaricomycetes</taxon>
        <taxon>Agaricomycetidae</taxon>
        <taxon>Agaricales</taxon>
        <taxon>Marasmiineae</taxon>
        <taxon>Physalacriaceae</taxon>
        <taxon>Armillaria</taxon>
    </lineage>
</organism>
<dbReference type="Proteomes" id="UP000217790">
    <property type="component" value="Unassembled WGS sequence"/>
</dbReference>